<feature type="transmembrane region" description="Helical" evidence="1">
    <location>
        <begin position="7"/>
        <end position="34"/>
    </location>
</feature>
<evidence type="ECO:0000259" key="2">
    <source>
        <dbReference type="Pfam" id="PF13462"/>
    </source>
</evidence>
<accession>S9QQQ6</accession>
<dbReference type="InterPro" id="IPR036249">
    <property type="entry name" value="Thioredoxin-like_sf"/>
</dbReference>
<evidence type="ECO:0000256" key="1">
    <source>
        <dbReference type="SAM" id="Phobius"/>
    </source>
</evidence>
<keyword evidence="4" id="KW-1185">Reference proteome</keyword>
<dbReference type="InterPro" id="IPR012336">
    <property type="entry name" value="Thioredoxin-like_fold"/>
</dbReference>
<dbReference type="RefSeq" id="WP_021120038.1">
    <property type="nucleotide sequence ID" value="NZ_KE557274.1"/>
</dbReference>
<dbReference type="Pfam" id="PF13462">
    <property type="entry name" value="Thioredoxin_4"/>
    <property type="match status" value="1"/>
</dbReference>
<dbReference type="OrthoDB" id="8478320at2"/>
<organism evidence="3 4">
    <name type="scientific">Salipiger mucosus DSM 16094</name>
    <dbReference type="NCBI Taxonomy" id="1123237"/>
    <lineage>
        <taxon>Bacteria</taxon>
        <taxon>Pseudomonadati</taxon>
        <taxon>Pseudomonadota</taxon>
        <taxon>Alphaproteobacteria</taxon>
        <taxon>Rhodobacterales</taxon>
        <taxon>Roseobacteraceae</taxon>
        <taxon>Salipiger</taxon>
    </lineage>
</organism>
<name>S9QQQ6_9RHOB</name>
<keyword evidence="1" id="KW-0812">Transmembrane</keyword>
<comment type="caution">
    <text evidence="3">The sequence shown here is derived from an EMBL/GenBank/DDBJ whole genome shotgun (WGS) entry which is preliminary data.</text>
</comment>
<sequence length="218" mass="24079">MQDHRKFNVIAFAISLAIGMSFALAVGIGLYFVILGKQTVSLDQPTAEDYVYQPTTAEARLADNGGDGYILIFGSVSCPHCRDLIVEDLPGIIERAPGKVVYRNVISPDFPVTALAQIMLSCMPEEKRGPAVRKVYENQDALFEESDRYVRDIFLESAGLDLEGKTADCLDDTSENRIMDLIDKHNEQRRIFDISATPTIVVDGETFVGRQDAESLGL</sequence>
<gene>
    <name evidence="3" type="ORF">Salmuc_03627</name>
</gene>
<evidence type="ECO:0000313" key="3">
    <source>
        <dbReference type="EMBL" id="EPX83726.1"/>
    </source>
</evidence>
<reference evidence="4" key="1">
    <citation type="journal article" date="2014" name="Stand. Genomic Sci.">
        <title>Genome sequence of the exopolysaccharide-producing Salipiger mucosus type strain (DSM 16094(T)), a moderately halophilic member of the Roseobacter clade.</title>
        <authorList>
            <person name="Riedel T."/>
            <person name="Spring S."/>
            <person name="Fiebig A."/>
            <person name="Petersen J."/>
            <person name="Kyrpides N.C."/>
            <person name="Goker M."/>
            <person name="Klenk H.P."/>
        </authorList>
    </citation>
    <scope>NUCLEOTIDE SEQUENCE [LARGE SCALE GENOMIC DNA]</scope>
    <source>
        <strain evidence="4">DSM 16094</strain>
    </source>
</reference>
<dbReference type="Proteomes" id="UP000015347">
    <property type="component" value="Unassembled WGS sequence"/>
</dbReference>
<keyword evidence="1" id="KW-0472">Membrane</keyword>
<evidence type="ECO:0000313" key="4">
    <source>
        <dbReference type="Proteomes" id="UP000015347"/>
    </source>
</evidence>
<protein>
    <recommendedName>
        <fullName evidence="2">Thioredoxin-like fold domain-containing protein</fullName>
    </recommendedName>
</protein>
<dbReference type="AlphaFoldDB" id="S9QQQ6"/>
<feature type="domain" description="Thioredoxin-like fold" evidence="2">
    <location>
        <begin position="70"/>
        <end position="216"/>
    </location>
</feature>
<keyword evidence="1" id="KW-1133">Transmembrane helix</keyword>
<dbReference type="STRING" id="1123237.Salmuc_03627"/>
<dbReference type="SUPFAM" id="SSF52833">
    <property type="entry name" value="Thioredoxin-like"/>
    <property type="match status" value="1"/>
</dbReference>
<proteinExistence type="predicted"/>
<dbReference type="HOGENOM" id="CLU_1266142_0_0_5"/>
<dbReference type="Gene3D" id="3.40.30.10">
    <property type="entry name" value="Glutaredoxin"/>
    <property type="match status" value="1"/>
</dbReference>
<dbReference type="EMBL" id="APVH01000014">
    <property type="protein sequence ID" value="EPX83726.1"/>
    <property type="molecule type" value="Genomic_DNA"/>
</dbReference>